<dbReference type="PANTHER" id="PTHR35400:SF3">
    <property type="entry name" value="SLL1072 PROTEIN"/>
    <property type="match status" value="1"/>
</dbReference>
<dbReference type="Gene3D" id="3.90.1570.10">
    <property type="entry name" value="tt1808, chain A"/>
    <property type="match status" value="1"/>
</dbReference>
<dbReference type="Pfam" id="PF05685">
    <property type="entry name" value="Uma2"/>
    <property type="match status" value="1"/>
</dbReference>
<evidence type="ECO:0000313" key="3">
    <source>
        <dbReference type="Proteomes" id="UP000319004"/>
    </source>
</evidence>
<feature type="domain" description="Putative restriction endonuclease" evidence="1">
    <location>
        <begin position="40"/>
        <end position="195"/>
    </location>
</feature>
<dbReference type="InterPro" id="IPR011335">
    <property type="entry name" value="Restrct_endonuc-II-like"/>
</dbReference>
<dbReference type="CDD" id="cd06260">
    <property type="entry name" value="DUF820-like"/>
    <property type="match status" value="1"/>
</dbReference>
<evidence type="ECO:0000259" key="1">
    <source>
        <dbReference type="Pfam" id="PF05685"/>
    </source>
</evidence>
<organism evidence="2 3">
    <name type="scientific">Stieleria neptunia</name>
    <dbReference type="NCBI Taxonomy" id="2527979"/>
    <lineage>
        <taxon>Bacteria</taxon>
        <taxon>Pseudomonadati</taxon>
        <taxon>Planctomycetota</taxon>
        <taxon>Planctomycetia</taxon>
        <taxon>Pirellulales</taxon>
        <taxon>Pirellulaceae</taxon>
        <taxon>Stieleria</taxon>
    </lineage>
</organism>
<dbReference type="EMBL" id="CP037423">
    <property type="protein sequence ID" value="QDV40255.1"/>
    <property type="molecule type" value="Genomic_DNA"/>
</dbReference>
<dbReference type="SUPFAM" id="SSF52980">
    <property type="entry name" value="Restriction endonuclease-like"/>
    <property type="match status" value="1"/>
</dbReference>
<dbReference type="InterPro" id="IPR012296">
    <property type="entry name" value="Nuclease_put_TT1808"/>
</dbReference>
<dbReference type="OrthoDB" id="9789502at2"/>
<proteinExistence type="predicted"/>
<dbReference type="KEGG" id="snep:Enr13x_00610"/>
<accession>A0A518HHD3</accession>
<keyword evidence="3" id="KW-1185">Reference proteome</keyword>
<dbReference type="AlphaFoldDB" id="A0A518HHD3"/>
<evidence type="ECO:0000313" key="2">
    <source>
        <dbReference type="EMBL" id="QDV40255.1"/>
    </source>
</evidence>
<reference evidence="2 3" key="1">
    <citation type="submission" date="2019-03" db="EMBL/GenBank/DDBJ databases">
        <title>Deep-cultivation of Planctomycetes and their phenomic and genomic characterization uncovers novel biology.</title>
        <authorList>
            <person name="Wiegand S."/>
            <person name="Jogler M."/>
            <person name="Boedeker C."/>
            <person name="Pinto D."/>
            <person name="Vollmers J."/>
            <person name="Rivas-Marin E."/>
            <person name="Kohn T."/>
            <person name="Peeters S.H."/>
            <person name="Heuer A."/>
            <person name="Rast P."/>
            <person name="Oberbeckmann S."/>
            <person name="Bunk B."/>
            <person name="Jeske O."/>
            <person name="Meyerdierks A."/>
            <person name="Storesund J.E."/>
            <person name="Kallscheuer N."/>
            <person name="Luecker S."/>
            <person name="Lage O.M."/>
            <person name="Pohl T."/>
            <person name="Merkel B.J."/>
            <person name="Hornburger P."/>
            <person name="Mueller R.-W."/>
            <person name="Bruemmer F."/>
            <person name="Labrenz M."/>
            <person name="Spormann A.M."/>
            <person name="Op den Camp H."/>
            <person name="Overmann J."/>
            <person name="Amann R."/>
            <person name="Jetten M.S.M."/>
            <person name="Mascher T."/>
            <person name="Medema M.H."/>
            <person name="Devos D.P."/>
            <person name="Kaster A.-K."/>
            <person name="Ovreas L."/>
            <person name="Rohde M."/>
            <person name="Galperin M.Y."/>
            <person name="Jogler C."/>
        </authorList>
    </citation>
    <scope>NUCLEOTIDE SEQUENCE [LARGE SCALE GENOMIC DNA]</scope>
    <source>
        <strain evidence="2 3">Enr13</strain>
    </source>
</reference>
<dbReference type="InterPro" id="IPR008538">
    <property type="entry name" value="Uma2"/>
</dbReference>
<dbReference type="Proteomes" id="UP000319004">
    <property type="component" value="Chromosome"/>
</dbReference>
<dbReference type="PANTHER" id="PTHR35400">
    <property type="entry name" value="SLR1083 PROTEIN"/>
    <property type="match status" value="1"/>
</dbReference>
<protein>
    <recommendedName>
        <fullName evidence="1">Putative restriction endonuclease domain-containing protein</fullName>
    </recommendedName>
</protein>
<gene>
    <name evidence="2" type="ORF">Enr13x_00610</name>
</gene>
<name>A0A518HHD3_9BACT</name>
<sequence>MDNALPSNSSEPLPTRSAPVTLPITIGQYETLVASEAFEDTVGQTELIRGRMVHMNPQGPEHADPIDFLSEWSFERVDRRFTVRIEKPILLAEQNSCPEPDIVWATRRRYQERHPNPNEIHLLIEVSKSSVRFDRTEKMELYAEAAIPEYWQIDITGRTVTVHRDPQDNRYRSIQTYEMSAAIEPLCLPDAKLQIASLFVPDEA</sequence>
<dbReference type="RefSeq" id="WP_145384103.1">
    <property type="nucleotide sequence ID" value="NZ_CP037423.1"/>
</dbReference>